<organism evidence="4 5">
    <name type="scientific">Bordetella genomosp. 10</name>
    <dbReference type="NCBI Taxonomy" id="1416804"/>
    <lineage>
        <taxon>Bacteria</taxon>
        <taxon>Pseudomonadati</taxon>
        <taxon>Pseudomonadota</taxon>
        <taxon>Betaproteobacteria</taxon>
        <taxon>Burkholderiales</taxon>
        <taxon>Alcaligenaceae</taxon>
        <taxon>Bordetella</taxon>
    </lineage>
</organism>
<evidence type="ECO:0000313" key="4">
    <source>
        <dbReference type="EMBL" id="OZI30341.1"/>
    </source>
</evidence>
<proteinExistence type="inferred from homology"/>
<gene>
    <name evidence="4" type="ORF">CAL29_20065</name>
</gene>
<dbReference type="Proteomes" id="UP000216020">
    <property type="component" value="Unassembled WGS sequence"/>
</dbReference>
<dbReference type="PANTHER" id="PTHR33744:SF1">
    <property type="entry name" value="DNA-BINDING TRANSCRIPTIONAL ACTIVATOR ADER"/>
    <property type="match status" value="1"/>
</dbReference>
<evidence type="ECO:0000256" key="1">
    <source>
        <dbReference type="ARBA" id="ARBA00006754"/>
    </source>
</evidence>
<feature type="domain" description="PucR C-terminal helix-turn-helix" evidence="2">
    <location>
        <begin position="340"/>
        <end position="397"/>
    </location>
</feature>
<comment type="similarity">
    <text evidence="1">Belongs to the CdaR family.</text>
</comment>
<keyword evidence="5" id="KW-1185">Reference proteome</keyword>
<name>A0A261RZM1_9BORD</name>
<dbReference type="PANTHER" id="PTHR33744">
    <property type="entry name" value="CARBOHYDRATE DIACID REGULATOR"/>
    <property type="match status" value="1"/>
</dbReference>
<reference evidence="5" key="1">
    <citation type="submission" date="2017-05" db="EMBL/GenBank/DDBJ databases">
        <title>Complete and WGS of Bordetella genogroups.</title>
        <authorList>
            <person name="Spilker T."/>
            <person name="Lipuma J."/>
        </authorList>
    </citation>
    <scope>NUCLEOTIDE SEQUENCE [LARGE SCALE GENOMIC DNA]</scope>
    <source>
        <strain evidence="5">AU16122</strain>
    </source>
</reference>
<dbReference type="InterPro" id="IPR051448">
    <property type="entry name" value="CdaR-like_regulators"/>
</dbReference>
<evidence type="ECO:0000259" key="2">
    <source>
        <dbReference type="Pfam" id="PF13556"/>
    </source>
</evidence>
<protein>
    <recommendedName>
        <fullName evidence="6">CdaR family transcriptional regulator</fullName>
    </recommendedName>
</protein>
<accession>A0A261RZM1</accession>
<dbReference type="EMBL" id="NEVM01000005">
    <property type="protein sequence ID" value="OZI30341.1"/>
    <property type="molecule type" value="Genomic_DNA"/>
</dbReference>
<comment type="caution">
    <text evidence="4">The sequence shown here is derived from an EMBL/GenBank/DDBJ whole genome shotgun (WGS) entry which is preliminary data.</text>
</comment>
<evidence type="ECO:0000259" key="3">
    <source>
        <dbReference type="Pfam" id="PF17853"/>
    </source>
</evidence>
<dbReference type="InterPro" id="IPR041522">
    <property type="entry name" value="CdaR_GGDEF"/>
</dbReference>
<dbReference type="InterPro" id="IPR042070">
    <property type="entry name" value="PucR_C-HTH_sf"/>
</dbReference>
<evidence type="ECO:0008006" key="6">
    <source>
        <dbReference type="Google" id="ProtNLM"/>
    </source>
</evidence>
<dbReference type="OrthoDB" id="8450798at2"/>
<dbReference type="Gene3D" id="1.10.10.2840">
    <property type="entry name" value="PucR C-terminal helix-turn-helix domain"/>
    <property type="match status" value="1"/>
</dbReference>
<dbReference type="Pfam" id="PF13556">
    <property type="entry name" value="HTH_30"/>
    <property type="match status" value="1"/>
</dbReference>
<dbReference type="InterPro" id="IPR025736">
    <property type="entry name" value="PucR_C-HTH_dom"/>
</dbReference>
<sequence length="403" mass="43240">MTARKTVPADPGAALARLKEIRVALTNAAVAAHSLADLAGALSALLGRKAAFVDQEGVLLGGAGEPDEDRAHERNYVLALHKTGGLKRIQDSAGPVLIAPVPDMDGGQRLGCPVRIAGGLVAILWLDEGDAPLTELDALAMEHAVLIAALHISHQRALHGQEERLGYAFVGALLEGRFDDTPAMRNRAAINGWDPDGAYRACLILLDEPLPLSRVGLLRQERLVQRLRDYLARIGQPALLFVSLNQIVFLLAESHDPAPLWQALGGKGAALAVGRVQRGAGGMAVSGADAQSLVPLLKPGRIHHFDEVLFARALLGDAAARTMLLEKRLGPLHGEKSEALLETLEVLCQEGFQLAVSSRRLGVHISTLRYRLARIESLLGVSLEDQGLRFELQVAVAWKRLIE</sequence>
<dbReference type="Pfam" id="PF17853">
    <property type="entry name" value="GGDEF_2"/>
    <property type="match status" value="1"/>
</dbReference>
<feature type="domain" description="CdaR GGDEF-like" evidence="3">
    <location>
        <begin position="176"/>
        <end position="291"/>
    </location>
</feature>
<evidence type="ECO:0000313" key="5">
    <source>
        <dbReference type="Proteomes" id="UP000216020"/>
    </source>
</evidence>
<dbReference type="AlphaFoldDB" id="A0A261RZM1"/>
<dbReference type="RefSeq" id="WP_094854769.1">
    <property type="nucleotide sequence ID" value="NZ_NEVM01000005.1"/>
</dbReference>